<proteinExistence type="predicted"/>
<evidence type="ECO:0000256" key="2">
    <source>
        <dbReference type="SAM" id="SignalP"/>
    </source>
</evidence>
<accession>A0ABN3G9K1</accession>
<dbReference type="Proteomes" id="UP001500253">
    <property type="component" value="Unassembled WGS sequence"/>
</dbReference>
<name>A0ABN3G9K1_9ACTN</name>
<evidence type="ECO:0000313" key="3">
    <source>
        <dbReference type="EMBL" id="GAA2347032.1"/>
    </source>
</evidence>
<reference evidence="3 4" key="1">
    <citation type="journal article" date="2019" name="Int. J. Syst. Evol. Microbiol.">
        <title>The Global Catalogue of Microorganisms (GCM) 10K type strain sequencing project: providing services to taxonomists for standard genome sequencing and annotation.</title>
        <authorList>
            <consortium name="The Broad Institute Genomics Platform"/>
            <consortium name="The Broad Institute Genome Sequencing Center for Infectious Disease"/>
            <person name="Wu L."/>
            <person name="Ma J."/>
        </authorList>
    </citation>
    <scope>NUCLEOTIDE SEQUENCE [LARGE SCALE GENOMIC DNA]</scope>
    <source>
        <strain evidence="3 4">JCM 4316</strain>
    </source>
</reference>
<dbReference type="RefSeq" id="WP_346175535.1">
    <property type="nucleotide sequence ID" value="NZ_BAAASD010000014.1"/>
</dbReference>
<gene>
    <name evidence="3" type="ORF">GCM10010246_37000</name>
</gene>
<feature type="signal peptide" evidence="2">
    <location>
        <begin position="1"/>
        <end position="32"/>
    </location>
</feature>
<protein>
    <submittedName>
        <fullName evidence="3">Uncharacterized protein</fullName>
    </submittedName>
</protein>
<organism evidence="3 4">
    <name type="scientific">Streptomyces cuspidosporus</name>
    <dbReference type="NCBI Taxonomy" id="66882"/>
    <lineage>
        <taxon>Bacteria</taxon>
        <taxon>Bacillati</taxon>
        <taxon>Actinomycetota</taxon>
        <taxon>Actinomycetes</taxon>
        <taxon>Kitasatosporales</taxon>
        <taxon>Streptomycetaceae</taxon>
        <taxon>Streptomyces</taxon>
    </lineage>
</organism>
<sequence length="97" mass="9742">MRNSIVRALATGAAAALLAGGAAATATSTAFAAPAVSAKPAAASAQDDGSTPSPTPTPHPSMTGKHCAEIKAHSETVTHNGNSYKLWFSGQKVCYMK</sequence>
<keyword evidence="2" id="KW-0732">Signal</keyword>
<comment type="caution">
    <text evidence="3">The sequence shown here is derived from an EMBL/GenBank/DDBJ whole genome shotgun (WGS) entry which is preliminary data.</text>
</comment>
<feature type="region of interest" description="Disordered" evidence="1">
    <location>
        <begin position="37"/>
        <end position="65"/>
    </location>
</feature>
<dbReference type="EMBL" id="BAAASD010000014">
    <property type="protein sequence ID" value="GAA2347032.1"/>
    <property type="molecule type" value="Genomic_DNA"/>
</dbReference>
<keyword evidence="4" id="KW-1185">Reference proteome</keyword>
<evidence type="ECO:0000256" key="1">
    <source>
        <dbReference type="SAM" id="MobiDB-lite"/>
    </source>
</evidence>
<feature type="chain" id="PRO_5046182482" evidence="2">
    <location>
        <begin position="33"/>
        <end position="97"/>
    </location>
</feature>
<evidence type="ECO:0000313" key="4">
    <source>
        <dbReference type="Proteomes" id="UP001500253"/>
    </source>
</evidence>